<sequence length="179" mass="20728">MTRAVKYHELVNENGWPMFTSNQTENRFALCRKALCPGRDLAVKMKDCYSSESQIQKYCKLKFLSEESFSANAEDLSQLAWGGMYANYKQALEGAFYPFVRCIQRVRPIDSGVIWIGTRREYPRIYVDNLVADWLCPYSKGGHVMVEPFEPLGRVLANWSRLSDYRYYPCLTLPPVPDL</sequence>
<reference evidence="1" key="1">
    <citation type="submission" date="2020-04" db="EMBL/GenBank/DDBJ databases">
        <authorList>
            <person name="Chiriac C."/>
            <person name="Salcher M."/>
            <person name="Ghai R."/>
            <person name="Kavagutti S V."/>
        </authorList>
    </citation>
    <scope>NUCLEOTIDE SEQUENCE</scope>
</reference>
<name>A0A6J5MLY0_9CAUD</name>
<evidence type="ECO:0000313" key="1">
    <source>
        <dbReference type="EMBL" id="CAB4147814.1"/>
    </source>
</evidence>
<dbReference type="EMBL" id="LR796483">
    <property type="protein sequence ID" value="CAB4147814.1"/>
    <property type="molecule type" value="Genomic_DNA"/>
</dbReference>
<accession>A0A6J5MLY0</accession>
<protein>
    <submittedName>
        <fullName evidence="1">Uncharacterized protein</fullName>
    </submittedName>
</protein>
<proteinExistence type="predicted"/>
<gene>
    <name evidence="1" type="ORF">UFOVP431_50</name>
</gene>
<organism evidence="1">
    <name type="scientific">uncultured Caudovirales phage</name>
    <dbReference type="NCBI Taxonomy" id="2100421"/>
    <lineage>
        <taxon>Viruses</taxon>
        <taxon>Duplodnaviria</taxon>
        <taxon>Heunggongvirae</taxon>
        <taxon>Uroviricota</taxon>
        <taxon>Caudoviricetes</taxon>
        <taxon>Peduoviridae</taxon>
        <taxon>Maltschvirus</taxon>
        <taxon>Maltschvirus maltsch</taxon>
    </lineage>
</organism>